<organism evidence="2 3">
    <name type="scientific">Trichostrongylus colubriformis</name>
    <name type="common">Black scour worm</name>
    <dbReference type="NCBI Taxonomy" id="6319"/>
    <lineage>
        <taxon>Eukaryota</taxon>
        <taxon>Metazoa</taxon>
        <taxon>Ecdysozoa</taxon>
        <taxon>Nematoda</taxon>
        <taxon>Chromadorea</taxon>
        <taxon>Rhabditida</taxon>
        <taxon>Rhabditina</taxon>
        <taxon>Rhabditomorpha</taxon>
        <taxon>Strongyloidea</taxon>
        <taxon>Trichostrongylidae</taxon>
        <taxon>Trichostrongylus</taxon>
    </lineage>
</organism>
<dbReference type="InterPro" id="IPR002017">
    <property type="entry name" value="Spectrin_repeat"/>
</dbReference>
<dbReference type="EMBL" id="WIXE01022970">
    <property type="protein sequence ID" value="KAK5966932.1"/>
    <property type="molecule type" value="Genomic_DNA"/>
</dbReference>
<dbReference type="GO" id="GO:0005737">
    <property type="term" value="C:cytoplasm"/>
    <property type="evidence" value="ECO:0007669"/>
    <property type="project" value="TreeGrafter"/>
</dbReference>
<accession>A0AAN8IF60</accession>
<feature type="coiled-coil region" evidence="1">
    <location>
        <begin position="1"/>
        <end position="35"/>
    </location>
</feature>
<evidence type="ECO:0000256" key="1">
    <source>
        <dbReference type="SAM" id="Coils"/>
    </source>
</evidence>
<dbReference type="SUPFAM" id="SSF46966">
    <property type="entry name" value="Spectrin repeat"/>
    <property type="match status" value="3"/>
</dbReference>
<evidence type="ECO:0008006" key="4">
    <source>
        <dbReference type="Google" id="ProtNLM"/>
    </source>
</evidence>
<dbReference type="Pfam" id="PF00435">
    <property type="entry name" value="Spectrin"/>
    <property type="match status" value="2"/>
</dbReference>
<dbReference type="Proteomes" id="UP001331761">
    <property type="component" value="Unassembled WGS sequence"/>
</dbReference>
<dbReference type="GO" id="GO:0005882">
    <property type="term" value="C:intermediate filament"/>
    <property type="evidence" value="ECO:0007669"/>
    <property type="project" value="TreeGrafter"/>
</dbReference>
<dbReference type="GO" id="GO:0031122">
    <property type="term" value="P:cytoplasmic microtubule organization"/>
    <property type="evidence" value="ECO:0007669"/>
    <property type="project" value="TreeGrafter"/>
</dbReference>
<dbReference type="GO" id="GO:0005198">
    <property type="term" value="F:structural molecule activity"/>
    <property type="evidence" value="ECO:0007669"/>
    <property type="project" value="TreeGrafter"/>
</dbReference>
<dbReference type="SMART" id="SM00150">
    <property type="entry name" value="SPEC"/>
    <property type="match status" value="3"/>
</dbReference>
<keyword evidence="1" id="KW-0175">Coiled coil</keyword>
<gene>
    <name evidence="2" type="ORF">GCK32_012081</name>
</gene>
<dbReference type="GO" id="GO:0016020">
    <property type="term" value="C:membrane"/>
    <property type="evidence" value="ECO:0007669"/>
    <property type="project" value="TreeGrafter"/>
</dbReference>
<dbReference type="Gene3D" id="1.20.58.60">
    <property type="match status" value="3"/>
</dbReference>
<proteinExistence type="predicted"/>
<comment type="caution">
    <text evidence="2">The sequence shown here is derived from an EMBL/GenBank/DDBJ whole genome shotgun (WGS) entry which is preliminary data.</text>
</comment>
<evidence type="ECO:0000313" key="2">
    <source>
        <dbReference type="EMBL" id="KAK5966932.1"/>
    </source>
</evidence>
<reference evidence="2 3" key="1">
    <citation type="submission" date="2019-10" db="EMBL/GenBank/DDBJ databases">
        <title>Assembly and Annotation for the nematode Trichostrongylus colubriformis.</title>
        <authorList>
            <person name="Martin J."/>
        </authorList>
    </citation>
    <scope>NUCLEOTIDE SEQUENCE [LARGE SCALE GENOMIC DNA]</scope>
    <source>
        <strain evidence="2">G859</strain>
        <tissue evidence="2">Whole worm</tissue>
    </source>
</reference>
<name>A0AAN8IF60_TRICO</name>
<dbReference type="PANTHER" id="PTHR23169">
    <property type="entry name" value="ENVOPLAKIN"/>
    <property type="match status" value="1"/>
</dbReference>
<dbReference type="InterPro" id="IPR043197">
    <property type="entry name" value="Plakin"/>
</dbReference>
<dbReference type="PANTHER" id="PTHR23169:SF23">
    <property type="entry name" value="SHORT STOP, ISOFORM H"/>
    <property type="match status" value="1"/>
</dbReference>
<dbReference type="GO" id="GO:0042060">
    <property type="term" value="P:wound healing"/>
    <property type="evidence" value="ECO:0007669"/>
    <property type="project" value="TreeGrafter"/>
</dbReference>
<dbReference type="GO" id="GO:0045104">
    <property type="term" value="P:intermediate filament cytoskeleton organization"/>
    <property type="evidence" value="ECO:0007669"/>
    <property type="project" value="InterPro"/>
</dbReference>
<dbReference type="InterPro" id="IPR018159">
    <property type="entry name" value="Spectrin/alpha-actinin"/>
</dbReference>
<evidence type="ECO:0000313" key="3">
    <source>
        <dbReference type="Proteomes" id="UP001331761"/>
    </source>
</evidence>
<keyword evidence="3" id="KW-1185">Reference proteome</keyword>
<sequence>MNEMNKEWRELNEILEALTIQMERAKADAEKVGRETEQWMGWLEDVESQLATTKPTGGLPETAEVQLDDFLVLRAEIAQNKPLIESYINETDAALENADPSAQTWMLRNHTIIKNKWSKVKELCVDREKKLQLALEEAVALDSSMRDTAEWLVAAEQRLAAAPNVSRLLDVLQKQLEENEKWVDEVAVRKQLMAEQQAAGTRLQYYCEKKDAIPIKNGLVSLKHRFEKVASRTADRTKQLNAAMDETQVWMHGIDSVKLLLEDVASKIPDDQQSTGNVNVLKQQHNDWSQLENESRARAVDLEDAMARATDFDKKVHAILDWLVEMEGKLAVPCNDLRQALARVEDIKVELSNARDNRELCLEAGRALQAKCHPKAEQPLKHWLRVVENRWKEVEQKASEREFNLLDQQQQEKEREEALFELLEFVALKREELNRMLAQALPQDLESMSKAQRSYEELDFELRERQADIDGAVKLNKKGKSNAAATKLSEEWKQLWLDSIGHQTALEGQRQLLEEMRRLEGWRWEMWKEQYVEWNDHRKVILGIG</sequence>
<dbReference type="AlphaFoldDB" id="A0AAN8IF60"/>
<dbReference type="GO" id="GO:0030056">
    <property type="term" value="C:hemidesmosome"/>
    <property type="evidence" value="ECO:0007669"/>
    <property type="project" value="TreeGrafter"/>
</dbReference>
<dbReference type="CDD" id="cd00176">
    <property type="entry name" value="SPEC"/>
    <property type="match status" value="1"/>
</dbReference>
<protein>
    <recommendedName>
        <fullName evidence="4">Dystrophin</fullName>
    </recommendedName>
</protein>